<dbReference type="Proteomes" id="UP000829401">
    <property type="component" value="Chromosome"/>
</dbReference>
<dbReference type="AlphaFoldDB" id="T0D7B4"/>
<dbReference type="KEGG" id="aaco:K1I37_16690"/>
<dbReference type="EMBL" id="CP080467">
    <property type="protein sequence ID" value="UNO48291.1"/>
    <property type="molecule type" value="Genomic_DNA"/>
</dbReference>
<sequence length="105" mass="12511">MSAEKYVERLWLNFVNLEQDIIVTQNFLLWCFNDRGTLLRIQVKEVKFLGPEMMSWFRDADGETFVWALIASAIIVGTCFGLWYWDRFLNQVHENENLRDSDSQK</sequence>
<evidence type="ECO:0000313" key="2">
    <source>
        <dbReference type="Proteomes" id="UP000829401"/>
    </source>
</evidence>
<dbReference type="RefSeq" id="WP_021296274.1">
    <property type="nucleotide sequence ID" value="NZ_AURB01000126.1"/>
</dbReference>
<proteinExistence type="predicted"/>
<name>T0D7B4_ALIAG</name>
<protein>
    <submittedName>
        <fullName evidence="1">Uncharacterized protein</fullName>
    </submittedName>
</protein>
<reference evidence="2" key="1">
    <citation type="journal article" date="2022" name="G3 (Bethesda)">
        <title>Unveiling the complete genome sequence of Alicyclobacillus acidoterrestris DSM 3922T, a taint-producing strain.</title>
        <authorList>
            <person name="Leonardo I.C."/>
            <person name="Barreto Crespo M.T."/>
            <person name="Gaspar F.B."/>
        </authorList>
    </citation>
    <scope>NUCLEOTIDE SEQUENCE [LARGE SCALE GENOMIC DNA]</scope>
    <source>
        <strain evidence="2">DSM 3922</strain>
    </source>
</reference>
<organism evidence="1 2">
    <name type="scientific">Alicyclobacillus acidoterrestris (strain ATCC 49025 / DSM 3922 / CIP 106132 / NCIMB 13137 / GD3B)</name>
    <dbReference type="NCBI Taxonomy" id="1356854"/>
    <lineage>
        <taxon>Bacteria</taxon>
        <taxon>Bacillati</taxon>
        <taxon>Bacillota</taxon>
        <taxon>Bacilli</taxon>
        <taxon>Bacillales</taxon>
        <taxon>Alicyclobacillaceae</taxon>
        <taxon>Alicyclobacillus</taxon>
    </lineage>
</organism>
<evidence type="ECO:0000313" key="1">
    <source>
        <dbReference type="EMBL" id="UNO48291.1"/>
    </source>
</evidence>
<accession>T0D7B4</accession>
<gene>
    <name evidence="1" type="ORF">K1I37_16690</name>
</gene>
<keyword evidence="2" id="KW-1185">Reference proteome</keyword>
<accession>A0A9E7CXR7</accession>